<comment type="caution">
    <text evidence="6">The sequence shown here is derived from an EMBL/GenBank/DDBJ whole genome shotgun (WGS) entry which is preliminary data.</text>
</comment>
<comment type="subcellular location">
    <subcellularLocation>
        <location evidence="1">Cell membrane</location>
        <topology evidence="1">Multi-pass membrane protein</topology>
    </subcellularLocation>
</comment>
<feature type="transmembrane region" description="Helical" evidence="4">
    <location>
        <begin position="90"/>
        <end position="111"/>
    </location>
</feature>
<gene>
    <name evidence="6" type="ORF">RU90_GL000327</name>
</gene>
<protein>
    <recommendedName>
        <fullName evidence="5">CAAX prenyl protease 2/Lysostaphin resistance protein A-like domain-containing protein</fullName>
    </recommendedName>
</protein>
<organism evidence="6 7">
    <name type="scientific">Lactococcus lactis subsp. hordniae</name>
    <dbReference type="NCBI Taxonomy" id="203404"/>
    <lineage>
        <taxon>Bacteria</taxon>
        <taxon>Bacillati</taxon>
        <taxon>Bacillota</taxon>
        <taxon>Bacilli</taxon>
        <taxon>Lactobacillales</taxon>
        <taxon>Streptococcaceae</taxon>
        <taxon>Lactococcus</taxon>
    </lineage>
</organism>
<keyword evidence="4" id="KW-0472">Membrane</keyword>
<evidence type="ECO:0000256" key="4">
    <source>
        <dbReference type="SAM" id="Phobius"/>
    </source>
</evidence>
<dbReference type="Pfam" id="PF02517">
    <property type="entry name" value="Rce1-like"/>
    <property type="match status" value="1"/>
</dbReference>
<sequence>MRMFCIPYFECMRLKMRKTDKTTILNKLKSILLVFGTAILYLGPSAFVPMEAVHDFYPSLFLVILLIILYIAIRNGVFAHFKETFRLQHLLWLLGFIIVGYILGNIAHYLYLQFVPALDTIVENEATNNLVDSFLPTWFVYVLRVIIAPICEELIFREYFYCFFSHKWLAYILSILLFTLIDTRLTWSFFEYLPMSVIITSTFHRYKRVSDSIIVHGGYNLMVLIFHIII</sequence>
<evidence type="ECO:0000256" key="2">
    <source>
        <dbReference type="ARBA" id="ARBA00009067"/>
    </source>
</evidence>
<keyword evidence="3" id="KW-1003">Cell membrane</keyword>
<dbReference type="InterPro" id="IPR003675">
    <property type="entry name" value="Rce1/LyrA-like_dom"/>
</dbReference>
<keyword evidence="4" id="KW-0812">Transmembrane</keyword>
<dbReference type="GO" id="GO:0004175">
    <property type="term" value="F:endopeptidase activity"/>
    <property type="evidence" value="ECO:0007669"/>
    <property type="project" value="UniProtKB-ARBA"/>
</dbReference>
<dbReference type="GO" id="GO:0080120">
    <property type="term" value="P:CAAX-box protein maturation"/>
    <property type="evidence" value="ECO:0007669"/>
    <property type="project" value="UniProtKB-ARBA"/>
</dbReference>
<feature type="domain" description="CAAX prenyl protease 2/Lysostaphin resistance protein A-like" evidence="5">
    <location>
        <begin position="137"/>
        <end position="222"/>
    </location>
</feature>
<comment type="similarity">
    <text evidence="2">Belongs to the UPF0177 family.</text>
</comment>
<evidence type="ECO:0000259" key="5">
    <source>
        <dbReference type="Pfam" id="PF02517"/>
    </source>
</evidence>
<feature type="transmembrane region" description="Helical" evidence="4">
    <location>
        <begin position="138"/>
        <end position="156"/>
    </location>
</feature>
<reference evidence="6 7" key="1">
    <citation type="submission" date="2014-12" db="EMBL/GenBank/DDBJ databases">
        <title>Draft genome sequences of 10 type strains of Lactococcus.</title>
        <authorList>
            <person name="Sun Z."/>
            <person name="Zhong Z."/>
            <person name="Liu W."/>
            <person name="Zhang W."/>
            <person name="Zhang H."/>
        </authorList>
    </citation>
    <scope>NUCLEOTIDE SEQUENCE [LARGE SCALE GENOMIC DNA]</scope>
    <source>
        <strain evidence="6 7">DSM 20450</strain>
    </source>
</reference>
<dbReference type="AlphaFoldDB" id="A0A2A5SG93"/>
<accession>A0A2A5SG93</accession>
<evidence type="ECO:0000256" key="3">
    <source>
        <dbReference type="ARBA" id="ARBA00022475"/>
    </source>
</evidence>
<dbReference type="Proteomes" id="UP000218744">
    <property type="component" value="Unassembled WGS sequence"/>
</dbReference>
<evidence type="ECO:0000256" key="1">
    <source>
        <dbReference type="ARBA" id="ARBA00004651"/>
    </source>
</evidence>
<dbReference type="EMBL" id="JXKA01000011">
    <property type="protein sequence ID" value="PCS12471.1"/>
    <property type="molecule type" value="Genomic_DNA"/>
</dbReference>
<evidence type="ECO:0000313" key="7">
    <source>
        <dbReference type="Proteomes" id="UP000218744"/>
    </source>
</evidence>
<feature type="transmembrane region" description="Helical" evidence="4">
    <location>
        <begin position="57"/>
        <end position="78"/>
    </location>
</feature>
<name>A0A2A5SG93_LACLH</name>
<feature type="transmembrane region" description="Helical" evidence="4">
    <location>
        <begin position="168"/>
        <end position="190"/>
    </location>
</feature>
<evidence type="ECO:0000313" key="6">
    <source>
        <dbReference type="EMBL" id="PCS12471.1"/>
    </source>
</evidence>
<dbReference type="GO" id="GO:0005886">
    <property type="term" value="C:plasma membrane"/>
    <property type="evidence" value="ECO:0007669"/>
    <property type="project" value="UniProtKB-SubCell"/>
</dbReference>
<feature type="transmembrane region" description="Helical" evidence="4">
    <location>
        <begin position="210"/>
        <end position="229"/>
    </location>
</feature>
<proteinExistence type="inferred from homology"/>
<keyword evidence="4" id="KW-1133">Transmembrane helix</keyword>